<dbReference type="InterPro" id="IPR007274">
    <property type="entry name" value="Cop_transporter"/>
</dbReference>
<dbReference type="EMBL" id="JAKELL010000022">
    <property type="protein sequence ID" value="KAH8992423.1"/>
    <property type="molecule type" value="Genomic_DNA"/>
</dbReference>
<dbReference type="Pfam" id="PF04145">
    <property type="entry name" value="Ctr"/>
    <property type="match status" value="1"/>
</dbReference>
<organism evidence="6 7">
    <name type="scientific">Lactarius akahatsu</name>
    <dbReference type="NCBI Taxonomy" id="416441"/>
    <lineage>
        <taxon>Eukaryota</taxon>
        <taxon>Fungi</taxon>
        <taxon>Dikarya</taxon>
        <taxon>Basidiomycota</taxon>
        <taxon>Agaricomycotina</taxon>
        <taxon>Agaricomycetes</taxon>
        <taxon>Russulales</taxon>
        <taxon>Russulaceae</taxon>
        <taxon>Lactarius</taxon>
    </lineage>
</organism>
<proteinExistence type="inferred from homology"/>
<dbReference type="Proteomes" id="UP001201163">
    <property type="component" value="Unassembled WGS sequence"/>
</dbReference>
<feature type="region of interest" description="Disordered" evidence="5">
    <location>
        <begin position="213"/>
        <end position="246"/>
    </location>
</feature>
<keyword evidence="2 4" id="KW-1133">Transmembrane helix</keyword>
<keyword evidence="4" id="KW-0406">Ion transport</keyword>
<keyword evidence="1 4" id="KW-0812">Transmembrane</keyword>
<name>A0AAD4QE91_9AGAM</name>
<keyword evidence="7" id="KW-1185">Reference proteome</keyword>
<evidence type="ECO:0000256" key="2">
    <source>
        <dbReference type="ARBA" id="ARBA00022989"/>
    </source>
</evidence>
<comment type="subcellular location">
    <subcellularLocation>
        <location evidence="4">Membrane</location>
        <topology evidence="4">Multi-pass membrane protein</topology>
    </subcellularLocation>
</comment>
<evidence type="ECO:0000256" key="5">
    <source>
        <dbReference type="SAM" id="MobiDB-lite"/>
    </source>
</evidence>
<protein>
    <recommendedName>
        <fullName evidence="4">Copper transport protein</fullName>
    </recommendedName>
</protein>
<sequence length="246" mass="27272">MKMDGWEDYLHTSFYGEHVLFPGLRLNSLGAFICAAFLAAALCLLERSLTFALSRHWWPFRAVRQSRTRRALWRAGLYAVATLLRLLYMLLSMTFHVWLILIIVFSLAAGQFFIEYFEQPHDSDPRSACHIALSSSPPSTMRKARSRAKPAGLFIHPNESNLARADAVAVELGLHGSTEHVSVGAARASSDSDDNGRTWERGRGRDAAHALLGGAQQVQTNVRGHAKSDSQRMLFQVGDSGSESDD</sequence>
<keyword evidence="4" id="KW-0186">Copper</keyword>
<feature type="transmembrane region" description="Helical" evidence="4">
    <location>
        <begin position="71"/>
        <end position="91"/>
    </location>
</feature>
<evidence type="ECO:0000256" key="3">
    <source>
        <dbReference type="ARBA" id="ARBA00023136"/>
    </source>
</evidence>
<feature type="transmembrane region" description="Helical" evidence="4">
    <location>
        <begin position="97"/>
        <end position="117"/>
    </location>
</feature>
<evidence type="ECO:0000313" key="7">
    <source>
        <dbReference type="Proteomes" id="UP001201163"/>
    </source>
</evidence>
<reference evidence="6" key="1">
    <citation type="submission" date="2022-01" db="EMBL/GenBank/DDBJ databases">
        <title>Comparative genomics reveals a dynamic genome evolution in the ectomycorrhizal milk-cap (Lactarius) mushrooms.</title>
        <authorList>
            <consortium name="DOE Joint Genome Institute"/>
            <person name="Lebreton A."/>
            <person name="Tang N."/>
            <person name="Kuo A."/>
            <person name="LaButti K."/>
            <person name="Drula E."/>
            <person name="Barry K."/>
            <person name="Clum A."/>
            <person name="Lipzen A."/>
            <person name="Mousain D."/>
            <person name="Ng V."/>
            <person name="Wang R."/>
            <person name="Wang X."/>
            <person name="Dai Y."/>
            <person name="Henrissat B."/>
            <person name="Grigoriev I.V."/>
            <person name="Guerin-Laguette A."/>
            <person name="Yu F."/>
            <person name="Martin F.M."/>
        </authorList>
    </citation>
    <scope>NUCLEOTIDE SEQUENCE</scope>
    <source>
        <strain evidence="6">QP</strain>
    </source>
</reference>
<comment type="caution">
    <text evidence="6">The sequence shown here is derived from an EMBL/GenBank/DDBJ whole genome shotgun (WGS) entry which is preliminary data.</text>
</comment>
<dbReference type="GO" id="GO:0005375">
    <property type="term" value="F:copper ion transmembrane transporter activity"/>
    <property type="evidence" value="ECO:0007669"/>
    <property type="project" value="UniProtKB-UniRule"/>
</dbReference>
<evidence type="ECO:0000313" key="6">
    <source>
        <dbReference type="EMBL" id="KAH8992423.1"/>
    </source>
</evidence>
<feature type="transmembrane region" description="Helical" evidence="4">
    <location>
        <begin position="29"/>
        <end position="50"/>
    </location>
</feature>
<keyword evidence="3 4" id="KW-0472">Membrane</keyword>
<keyword evidence="4" id="KW-0813">Transport</keyword>
<dbReference type="GO" id="GO:0016020">
    <property type="term" value="C:membrane"/>
    <property type="evidence" value="ECO:0007669"/>
    <property type="project" value="UniProtKB-SubCell"/>
</dbReference>
<accession>A0AAD4QE91</accession>
<comment type="similarity">
    <text evidence="4">Belongs to the copper transporter (Ctr) (TC 1.A.56) family. SLC31A subfamily.</text>
</comment>
<evidence type="ECO:0000256" key="1">
    <source>
        <dbReference type="ARBA" id="ARBA00022692"/>
    </source>
</evidence>
<evidence type="ECO:0000256" key="4">
    <source>
        <dbReference type="RuleBase" id="RU367022"/>
    </source>
</evidence>
<dbReference type="AlphaFoldDB" id="A0AAD4QE91"/>
<gene>
    <name evidence="6" type="ORF">EDB92DRAFT_567333</name>
</gene>
<keyword evidence="4" id="KW-0187">Copper transport</keyword>